<proteinExistence type="predicted"/>
<protein>
    <recommendedName>
        <fullName evidence="3">PD-(D/E)XK motif protein</fullName>
    </recommendedName>
</protein>
<name>A0A853KXT9_9PROT</name>
<gene>
    <name evidence="1" type="ORF">TH4_12950</name>
</gene>
<dbReference type="RefSeq" id="WP_064781518.1">
    <property type="nucleotide sequence ID" value="NZ_JPVZ01000005.1"/>
</dbReference>
<dbReference type="EMBL" id="JPVZ01000005">
    <property type="protein sequence ID" value="OAZ09361.1"/>
    <property type="molecule type" value="Genomic_DNA"/>
</dbReference>
<organism evidence="1 2">
    <name type="scientific">Thalassospira tepidiphila MCCC 1A03514</name>
    <dbReference type="NCBI Taxonomy" id="1177930"/>
    <lineage>
        <taxon>Bacteria</taxon>
        <taxon>Pseudomonadati</taxon>
        <taxon>Pseudomonadota</taxon>
        <taxon>Alphaproteobacteria</taxon>
        <taxon>Rhodospirillales</taxon>
        <taxon>Thalassospiraceae</taxon>
        <taxon>Thalassospira</taxon>
    </lineage>
</organism>
<dbReference type="InterPro" id="IPR025534">
    <property type="entry name" value="DUF4420"/>
</dbReference>
<evidence type="ECO:0000313" key="2">
    <source>
        <dbReference type="Proteomes" id="UP000094009"/>
    </source>
</evidence>
<evidence type="ECO:0008006" key="3">
    <source>
        <dbReference type="Google" id="ProtNLM"/>
    </source>
</evidence>
<comment type="caution">
    <text evidence="1">The sequence shown here is derived from an EMBL/GenBank/DDBJ whole genome shotgun (WGS) entry which is preliminary data.</text>
</comment>
<dbReference type="AlphaFoldDB" id="A0A853KXT9"/>
<reference evidence="1 2" key="1">
    <citation type="submission" date="2014-07" db="EMBL/GenBank/DDBJ databases">
        <title>Draft genome sequence of Thalassospira tepidiphila 1-1B.</title>
        <authorList>
            <person name="Lai Q."/>
            <person name="Shao Z."/>
        </authorList>
    </citation>
    <scope>NUCLEOTIDE SEQUENCE [LARGE SCALE GENOMIC DNA]</scope>
    <source>
        <strain evidence="1 2">MCCC 1A03514</strain>
    </source>
</reference>
<sequence>MTNRALPWDLIDKPKSDLNVLLIAAGRQVPVYWARDAAGRCLYLVELHGDHSEQFRTNKTSVRGIDISLRQAKPSLQQLVLAVDRQVDLDLFYGLCSTLTGNLEPVEDPAVALAVALQHIKRWKLFLAGRVAGILTQEELRGLYAELTILRHVIYARGEIDGVSSWCGPDRTQQDFVFDDTAVEVKAISGQERNSVRISSEDQLDSLTGRLFLTVVRLATSPDNGTSLNELVASIEHAFSEPDAADGFVGKLASYGYVPMNEYDSPTFNVLETRFFGVEEDFPKLIRSALPQGIARVSYDLEIESLIPFECDSSGIFRGA</sequence>
<dbReference type="Pfam" id="PF14390">
    <property type="entry name" value="DUF4420"/>
    <property type="match status" value="1"/>
</dbReference>
<evidence type="ECO:0000313" key="1">
    <source>
        <dbReference type="EMBL" id="OAZ09361.1"/>
    </source>
</evidence>
<accession>A0A853KXT9</accession>
<dbReference type="Proteomes" id="UP000094009">
    <property type="component" value="Unassembled WGS sequence"/>
</dbReference>